<feature type="compositionally biased region" description="Basic and acidic residues" evidence="1">
    <location>
        <begin position="181"/>
        <end position="190"/>
    </location>
</feature>
<feature type="region of interest" description="Disordered" evidence="1">
    <location>
        <begin position="172"/>
        <end position="216"/>
    </location>
</feature>
<proteinExistence type="predicted"/>
<dbReference type="AlphaFoldDB" id="A0A8T3EA49"/>
<dbReference type="EMBL" id="JAERUA010000001">
    <property type="protein sequence ID" value="KAI1904877.1"/>
    <property type="molecule type" value="Genomic_DNA"/>
</dbReference>
<keyword evidence="3" id="KW-1185">Reference proteome</keyword>
<accession>A0A8T3EA49</accession>
<name>A0A8T3EA49_9TELE</name>
<evidence type="ECO:0000313" key="3">
    <source>
        <dbReference type="Proteomes" id="UP000829720"/>
    </source>
</evidence>
<feature type="region of interest" description="Disordered" evidence="1">
    <location>
        <begin position="401"/>
        <end position="442"/>
    </location>
</feature>
<protein>
    <recommendedName>
        <fullName evidence="4">Lung adenoma susceptibility protein 2</fullName>
    </recommendedName>
</protein>
<evidence type="ECO:0008006" key="4">
    <source>
        <dbReference type="Google" id="ProtNLM"/>
    </source>
</evidence>
<feature type="compositionally biased region" description="Basic and acidic residues" evidence="1">
    <location>
        <begin position="520"/>
        <end position="539"/>
    </location>
</feature>
<dbReference type="OrthoDB" id="9934714at2759"/>
<evidence type="ECO:0000256" key="1">
    <source>
        <dbReference type="SAM" id="MobiDB-lite"/>
    </source>
</evidence>
<dbReference type="PANTHER" id="PTHR35079">
    <property type="entry name" value="LUNG ADENOMA SUSCEPTIBILITY PROTEIN 2"/>
    <property type="match status" value="1"/>
</dbReference>
<sequence>MTSTDSILSPESTVTSLLASSGHLKSTLLSDSSRFIRYRDRQYESATEALDAYITDFQRSLRIPETSTGRLQVPKEPVTPILTGTRFRNKDVLKEKLTDGELDFINLPVGTQRRDPDSLSLTTDDLLLLPADGSMPVTRTSAYLSQRAACPQGHSSYSRSLKPWDLSASQRISQGRRWRGKDREREDLYHQPRTRSKPATQRGPTDKSTSHHYPRWLTSQKSDMDFSGITSIPDLMYPTWLKDCGAASDPTNYRTAHGKEGRSRTLLPLPKAPSWLGELEASSEELQGSVGSHHKVTCDTNEEPGNRIAVLREEVGNPTLRELRLQFTEQLANVEERERDANSDKLFRDDKIESLILKAERALASPSLGCVSPKERDGNTSPVTEDILDLDRSWDNPPVTFKLPVPVGGAEDQLNSNKPAEVRKTEVTVSSSSGYSSRKHPGPVEALKQMLFSLQAVEQRVTQQQGVKQQGTPTSETQNPEHLEQHQEAHKNSEPEEDYEDGPGGQSLQRALHHLGRLKSLVDDMNDRKDKELQKEKDV</sequence>
<dbReference type="PANTHER" id="PTHR35079:SF1">
    <property type="entry name" value="LUNG ADENOMA SUSCEPTIBILITY PROTEIN 2"/>
    <property type="match status" value="1"/>
</dbReference>
<feature type="region of interest" description="Disordered" evidence="1">
    <location>
        <begin position="462"/>
        <end position="539"/>
    </location>
</feature>
<feature type="compositionally biased region" description="Low complexity" evidence="1">
    <location>
        <begin position="462"/>
        <end position="472"/>
    </location>
</feature>
<organism evidence="2 3">
    <name type="scientific">Albula goreensis</name>
    <dbReference type="NCBI Taxonomy" id="1534307"/>
    <lineage>
        <taxon>Eukaryota</taxon>
        <taxon>Metazoa</taxon>
        <taxon>Chordata</taxon>
        <taxon>Craniata</taxon>
        <taxon>Vertebrata</taxon>
        <taxon>Euteleostomi</taxon>
        <taxon>Actinopterygii</taxon>
        <taxon>Neopterygii</taxon>
        <taxon>Teleostei</taxon>
        <taxon>Albuliformes</taxon>
        <taxon>Albulidae</taxon>
        <taxon>Albula</taxon>
    </lineage>
</organism>
<feature type="compositionally biased region" description="Basic and acidic residues" evidence="1">
    <location>
        <begin position="479"/>
        <end position="494"/>
    </location>
</feature>
<evidence type="ECO:0000313" key="2">
    <source>
        <dbReference type="EMBL" id="KAI1904877.1"/>
    </source>
</evidence>
<gene>
    <name evidence="2" type="ORF">AGOR_G00010190</name>
</gene>
<dbReference type="InterPro" id="IPR052679">
    <property type="entry name" value="Cell_Prolif_Regulator"/>
</dbReference>
<comment type="caution">
    <text evidence="2">The sequence shown here is derived from an EMBL/GenBank/DDBJ whole genome shotgun (WGS) entry which is preliminary data.</text>
</comment>
<reference evidence="2" key="1">
    <citation type="submission" date="2021-01" db="EMBL/GenBank/DDBJ databases">
        <authorList>
            <person name="Zahm M."/>
            <person name="Roques C."/>
            <person name="Cabau C."/>
            <person name="Klopp C."/>
            <person name="Donnadieu C."/>
            <person name="Jouanno E."/>
            <person name="Lampietro C."/>
            <person name="Louis A."/>
            <person name="Herpin A."/>
            <person name="Echchiki A."/>
            <person name="Berthelot C."/>
            <person name="Parey E."/>
            <person name="Roest-Crollius H."/>
            <person name="Braasch I."/>
            <person name="Postlethwait J."/>
            <person name="Bobe J."/>
            <person name="Montfort J."/>
            <person name="Bouchez O."/>
            <person name="Begum T."/>
            <person name="Mejri S."/>
            <person name="Adams A."/>
            <person name="Chen W.-J."/>
            <person name="Guiguen Y."/>
        </authorList>
    </citation>
    <scope>NUCLEOTIDE SEQUENCE</scope>
    <source>
        <tissue evidence="2">Blood</tissue>
    </source>
</reference>
<dbReference type="Proteomes" id="UP000829720">
    <property type="component" value="Unassembled WGS sequence"/>
</dbReference>